<evidence type="ECO:0000313" key="2">
    <source>
        <dbReference type="Proteomes" id="UP000037931"/>
    </source>
</evidence>
<evidence type="ECO:0008006" key="3">
    <source>
        <dbReference type="Google" id="ProtNLM"/>
    </source>
</evidence>
<dbReference type="EMBL" id="JSYZ01000007">
    <property type="protein sequence ID" value="KPA91390.1"/>
    <property type="molecule type" value="Genomic_DNA"/>
</dbReference>
<dbReference type="PATRIC" id="fig|50340.43.peg.5644"/>
<dbReference type="Proteomes" id="UP000037931">
    <property type="component" value="Unassembled WGS sequence"/>
</dbReference>
<keyword evidence="2" id="KW-1185">Reference proteome</keyword>
<proteinExistence type="predicted"/>
<dbReference type="RefSeq" id="WP_054062714.1">
    <property type="nucleotide sequence ID" value="NZ_JSYZ01000007.1"/>
</dbReference>
<dbReference type="AlphaFoldDB" id="A0A0M9GI05"/>
<accession>A0A0M9GI05</accession>
<protein>
    <recommendedName>
        <fullName evidence="3">Bacteriophage lambda head decoration protein D</fullName>
    </recommendedName>
</protein>
<evidence type="ECO:0000313" key="1">
    <source>
        <dbReference type="EMBL" id="KPA91390.1"/>
    </source>
</evidence>
<gene>
    <name evidence="1" type="ORF">PF66_02273</name>
</gene>
<dbReference type="STRING" id="50340.PF66_02273"/>
<sequence>MPLTADRNTPYKQTDIVVIGAGAGVRIFAGSLVALNANGFAIPGKAATGLTYAGRAEESADNTSGADGALSVKVRRNQAFKWANDGTVTQARLLKPAYIVDDATVAAADGGGTRSAAGLVVGIDSDGVWVE</sequence>
<name>A0A0M9GI05_9PSED</name>
<reference evidence="1 2" key="1">
    <citation type="journal article" date="2015" name="PLoS ONE">
        <title>Rice-Infecting Pseudomonas Genomes Are Highly Accessorized and Harbor Multiple Putative Virulence Mechanisms to Cause Sheath Brown Rot.</title>
        <authorList>
            <person name="Quibod I.L."/>
            <person name="Grande G."/>
            <person name="Oreiro E.G."/>
            <person name="Borja F.N."/>
            <person name="Dossa G.S."/>
            <person name="Mauleon R."/>
            <person name="Cruz C.V."/>
            <person name="Oliva R."/>
        </authorList>
    </citation>
    <scope>NUCLEOTIDE SEQUENCE [LARGE SCALE GENOMIC DNA]</scope>
    <source>
        <strain evidence="1 2">IRRI 6609</strain>
    </source>
</reference>
<organism evidence="1 2">
    <name type="scientific">Pseudomonas asplenii</name>
    <dbReference type="NCBI Taxonomy" id="53407"/>
    <lineage>
        <taxon>Bacteria</taxon>
        <taxon>Pseudomonadati</taxon>
        <taxon>Pseudomonadota</taxon>
        <taxon>Gammaproteobacteria</taxon>
        <taxon>Pseudomonadales</taxon>
        <taxon>Pseudomonadaceae</taxon>
        <taxon>Pseudomonas</taxon>
    </lineage>
</organism>
<comment type="caution">
    <text evidence="1">The sequence shown here is derived from an EMBL/GenBank/DDBJ whole genome shotgun (WGS) entry which is preliminary data.</text>
</comment>
<dbReference type="OrthoDB" id="5465205at2"/>